<organism evidence="2 3">
    <name type="scientific">Haliangium ochraceum (strain DSM 14365 / JCM 11303 / SMP-2)</name>
    <dbReference type="NCBI Taxonomy" id="502025"/>
    <lineage>
        <taxon>Bacteria</taxon>
        <taxon>Pseudomonadati</taxon>
        <taxon>Myxococcota</taxon>
        <taxon>Polyangia</taxon>
        <taxon>Haliangiales</taxon>
        <taxon>Kofleriaceae</taxon>
        <taxon>Haliangium</taxon>
    </lineage>
</organism>
<dbReference type="RefSeq" id="WP_012829962.1">
    <property type="nucleotide sequence ID" value="NC_013440.1"/>
</dbReference>
<evidence type="ECO:0000256" key="1">
    <source>
        <dbReference type="SAM" id="MobiDB-lite"/>
    </source>
</evidence>
<sequence length="112" mass="11049">MGRFYPLATLSAVIALSLPSGCKQDRAVEDTHEEAPLAEPAAPAHESGAAAQAVPTANARPPSDAASAVAAEAQDDLAEVEAEVETTGAAVLELGAQAESDAGVSAGAAARQ</sequence>
<feature type="compositionally biased region" description="Basic and acidic residues" evidence="1">
    <location>
        <begin position="24"/>
        <end position="35"/>
    </location>
</feature>
<proteinExistence type="predicted"/>
<dbReference type="HOGENOM" id="CLU_2142406_0_0_7"/>
<evidence type="ECO:0000313" key="3">
    <source>
        <dbReference type="Proteomes" id="UP000001880"/>
    </source>
</evidence>
<keyword evidence="3" id="KW-1185">Reference proteome</keyword>
<evidence type="ECO:0000313" key="2">
    <source>
        <dbReference type="EMBL" id="ACY17370.1"/>
    </source>
</evidence>
<dbReference type="KEGG" id="hoh:Hoch_4881"/>
<dbReference type="AlphaFoldDB" id="D0LU06"/>
<reference evidence="2 3" key="1">
    <citation type="journal article" date="2010" name="Stand. Genomic Sci.">
        <title>Complete genome sequence of Haliangium ochraceum type strain (SMP-2).</title>
        <authorList>
            <consortium name="US DOE Joint Genome Institute (JGI-PGF)"/>
            <person name="Ivanova N."/>
            <person name="Daum C."/>
            <person name="Lang E."/>
            <person name="Abt B."/>
            <person name="Kopitz M."/>
            <person name="Saunders E."/>
            <person name="Lapidus A."/>
            <person name="Lucas S."/>
            <person name="Glavina Del Rio T."/>
            <person name="Nolan M."/>
            <person name="Tice H."/>
            <person name="Copeland A."/>
            <person name="Cheng J.F."/>
            <person name="Chen F."/>
            <person name="Bruce D."/>
            <person name="Goodwin L."/>
            <person name="Pitluck S."/>
            <person name="Mavromatis K."/>
            <person name="Pati A."/>
            <person name="Mikhailova N."/>
            <person name="Chen A."/>
            <person name="Palaniappan K."/>
            <person name="Land M."/>
            <person name="Hauser L."/>
            <person name="Chang Y.J."/>
            <person name="Jeffries C.D."/>
            <person name="Detter J.C."/>
            <person name="Brettin T."/>
            <person name="Rohde M."/>
            <person name="Goker M."/>
            <person name="Bristow J."/>
            <person name="Markowitz V."/>
            <person name="Eisen J.A."/>
            <person name="Hugenholtz P."/>
            <person name="Kyrpides N.C."/>
            <person name="Klenk H.P."/>
        </authorList>
    </citation>
    <scope>NUCLEOTIDE SEQUENCE [LARGE SCALE GENOMIC DNA]</scope>
    <source>
        <strain evidence="3">DSM 14365 / CIP 107738 / JCM 11303 / AJ 13395 / SMP-2</strain>
    </source>
</reference>
<dbReference type="EMBL" id="CP001804">
    <property type="protein sequence ID" value="ACY17370.1"/>
    <property type="molecule type" value="Genomic_DNA"/>
</dbReference>
<feature type="compositionally biased region" description="Low complexity" evidence="1">
    <location>
        <begin position="37"/>
        <end position="53"/>
    </location>
</feature>
<name>D0LU06_HALO1</name>
<accession>D0LU06</accession>
<protein>
    <submittedName>
        <fullName evidence="2">Uncharacterized protein</fullName>
    </submittedName>
</protein>
<dbReference type="Proteomes" id="UP000001880">
    <property type="component" value="Chromosome"/>
</dbReference>
<feature type="region of interest" description="Disordered" evidence="1">
    <location>
        <begin position="24"/>
        <end position="84"/>
    </location>
</feature>
<feature type="compositionally biased region" description="Acidic residues" evidence="1">
    <location>
        <begin position="73"/>
        <end position="84"/>
    </location>
</feature>
<gene>
    <name evidence="2" type="ordered locus">Hoch_4881</name>
</gene>